<evidence type="ECO:0000313" key="2">
    <source>
        <dbReference type="EMBL" id="ONK64193.1"/>
    </source>
</evidence>
<proteinExistence type="predicted"/>
<keyword evidence="3" id="KW-1185">Reference proteome</keyword>
<reference evidence="3" key="1">
    <citation type="journal article" date="2017" name="Nat. Commun.">
        <title>The asparagus genome sheds light on the origin and evolution of a young Y chromosome.</title>
        <authorList>
            <person name="Harkess A."/>
            <person name="Zhou J."/>
            <person name="Xu C."/>
            <person name="Bowers J.E."/>
            <person name="Van der Hulst R."/>
            <person name="Ayyampalayam S."/>
            <person name="Mercati F."/>
            <person name="Riccardi P."/>
            <person name="McKain M.R."/>
            <person name="Kakrana A."/>
            <person name="Tang H."/>
            <person name="Ray J."/>
            <person name="Groenendijk J."/>
            <person name="Arikit S."/>
            <person name="Mathioni S.M."/>
            <person name="Nakano M."/>
            <person name="Shan H."/>
            <person name="Telgmann-Rauber A."/>
            <person name="Kanno A."/>
            <person name="Yue Z."/>
            <person name="Chen H."/>
            <person name="Li W."/>
            <person name="Chen Y."/>
            <person name="Xu X."/>
            <person name="Zhang Y."/>
            <person name="Luo S."/>
            <person name="Chen H."/>
            <person name="Gao J."/>
            <person name="Mao Z."/>
            <person name="Pires J.C."/>
            <person name="Luo M."/>
            <person name="Kudrna D."/>
            <person name="Wing R.A."/>
            <person name="Meyers B.C."/>
            <person name="Yi K."/>
            <person name="Kong H."/>
            <person name="Lavrijsen P."/>
            <person name="Sunseri F."/>
            <person name="Falavigna A."/>
            <person name="Ye Y."/>
            <person name="Leebens-Mack J.H."/>
            <person name="Chen G."/>
        </authorList>
    </citation>
    <scope>NUCLEOTIDE SEQUENCE [LARGE SCALE GENOMIC DNA]</scope>
    <source>
        <strain evidence="3">cv. DH0086</strain>
    </source>
</reference>
<dbReference type="Gramene" id="ONK64193">
    <property type="protein sequence ID" value="ONK64193"/>
    <property type="gene ID" value="A4U43_C07F23070"/>
</dbReference>
<accession>A0A5P1EEI4</accession>
<name>A0A5P1EEI4_ASPOF</name>
<dbReference type="EMBL" id="CM007387">
    <property type="protein sequence ID" value="ONK64193.1"/>
    <property type="molecule type" value="Genomic_DNA"/>
</dbReference>
<evidence type="ECO:0000256" key="1">
    <source>
        <dbReference type="SAM" id="MobiDB-lite"/>
    </source>
</evidence>
<dbReference type="Proteomes" id="UP000243459">
    <property type="component" value="Chromosome 7"/>
</dbReference>
<organism evidence="2 3">
    <name type="scientific">Asparagus officinalis</name>
    <name type="common">Garden asparagus</name>
    <dbReference type="NCBI Taxonomy" id="4686"/>
    <lineage>
        <taxon>Eukaryota</taxon>
        <taxon>Viridiplantae</taxon>
        <taxon>Streptophyta</taxon>
        <taxon>Embryophyta</taxon>
        <taxon>Tracheophyta</taxon>
        <taxon>Spermatophyta</taxon>
        <taxon>Magnoliopsida</taxon>
        <taxon>Liliopsida</taxon>
        <taxon>Asparagales</taxon>
        <taxon>Asparagaceae</taxon>
        <taxon>Asparagoideae</taxon>
        <taxon>Asparagus</taxon>
    </lineage>
</organism>
<evidence type="ECO:0000313" key="3">
    <source>
        <dbReference type="Proteomes" id="UP000243459"/>
    </source>
</evidence>
<dbReference type="AlphaFoldDB" id="A0A5P1EEI4"/>
<protein>
    <submittedName>
        <fullName evidence="2">Uncharacterized protein</fullName>
    </submittedName>
</protein>
<sequence length="409" mass="45419">MTAEIGLRHNHFSHDRTHDPEVTYVFDGNILLFLDGSSHERIEVIHMRSYKTLREIITDAKLSVPHEDVLVKPHFLFRDGVPGGNSLFHYGRNIAKIGLRHNHFSYDRTHDPEVTYVFDGNILLFLNGSSHERIEHLAVPCLMRFNLTNKVDSVKIGTLKYGGGFCQEGLYETSIIGLHPVCIGLPDGKETIPLDDKEEQVDYGHDDNDAYLIEPEDAENSSDVGGSDNDSDFTAMSEAMLAPFPMSSGFELNTSFEGASGVLASAHGFEMTEALAPMLASLVQQRLVIYGDFDDDDDISISLVPVRVEREEPSGPKPSCDEGPSIDAATLSKPEAHLDAAQHQNKGLELDLAKLTKKWDSQVTELQAEIERLSITRSQVILVDPRVLRKQDQKGAHEVRDARMGECVA</sequence>
<feature type="region of interest" description="Disordered" evidence="1">
    <location>
        <begin position="309"/>
        <end position="328"/>
    </location>
</feature>
<gene>
    <name evidence="2" type="ORF">A4U43_C07F23070</name>
</gene>